<sequence>MEEPPPQNPSKKCKFFLVSTLKDAFSICRSCGGHISPLKQQQDEDYVPNTTTELKDNEQEVVVSAIRSRAMEKSKQKVFVITDSILGELFFSAERQEGGEVEKEEDFYSAGSCLSRCSSSLSKGGEEFFSVKTNLSRCSSLSQVEFPSFHRRGSILQELCHCEGWPFGLCRKAVLLPPLPKSPSESWLWQKGTRSARRP</sequence>
<name>A0AAV2GKR7_9ROSI</name>
<dbReference type="PANTHER" id="PTHR36324:SF1">
    <property type="entry name" value="OS09G0460100 PROTEIN"/>
    <property type="match status" value="1"/>
</dbReference>
<organism evidence="1 2">
    <name type="scientific">Linum trigynum</name>
    <dbReference type="NCBI Taxonomy" id="586398"/>
    <lineage>
        <taxon>Eukaryota</taxon>
        <taxon>Viridiplantae</taxon>
        <taxon>Streptophyta</taxon>
        <taxon>Embryophyta</taxon>
        <taxon>Tracheophyta</taxon>
        <taxon>Spermatophyta</taxon>
        <taxon>Magnoliopsida</taxon>
        <taxon>eudicotyledons</taxon>
        <taxon>Gunneridae</taxon>
        <taxon>Pentapetalae</taxon>
        <taxon>rosids</taxon>
        <taxon>fabids</taxon>
        <taxon>Malpighiales</taxon>
        <taxon>Linaceae</taxon>
        <taxon>Linum</taxon>
    </lineage>
</organism>
<accession>A0AAV2GKR7</accession>
<protein>
    <submittedName>
        <fullName evidence="1">Uncharacterized protein</fullName>
    </submittedName>
</protein>
<keyword evidence="2" id="KW-1185">Reference proteome</keyword>
<evidence type="ECO:0000313" key="1">
    <source>
        <dbReference type="EMBL" id="CAL1410812.1"/>
    </source>
</evidence>
<evidence type="ECO:0000313" key="2">
    <source>
        <dbReference type="Proteomes" id="UP001497516"/>
    </source>
</evidence>
<dbReference type="Proteomes" id="UP001497516">
    <property type="component" value="Chromosome 9"/>
</dbReference>
<proteinExistence type="predicted"/>
<dbReference type="PANTHER" id="PTHR36324">
    <property type="entry name" value="OS09G0460100 PROTEIN"/>
    <property type="match status" value="1"/>
</dbReference>
<dbReference type="EMBL" id="OZ034822">
    <property type="protein sequence ID" value="CAL1410812.1"/>
    <property type="molecule type" value="Genomic_DNA"/>
</dbReference>
<gene>
    <name evidence="1" type="ORF">LTRI10_LOCUS50206</name>
</gene>
<dbReference type="AlphaFoldDB" id="A0AAV2GKR7"/>
<reference evidence="1 2" key="1">
    <citation type="submission" date="2024-04" db="EMBL/GenBank/DDBJ databases">
        <authorList>
            <person name="Fracassetti M."/>
        </authorList>
    </citation>
    <scope>NUCLEOTIDE SEQUENCE [LARGE SCALE GENOMIC DNA]</scope>
</reference>